<keyword evidence="3" id="KW-0408">Iron</keyword>
<dbReference type="AlphaFoldDB" id="A0A3B0S4X7"/>
<feature type="transmembrane region" description="Helical" evidence="5">
    <location>
        <begin position="15"/>
        <end position="33"/>
    </location>
</feature>
<dbReference type="GO" id="GO:0046872">
    <property type="term" value="F:metal ion binding"/>
    <property type="evidence" value="ECO:0007669"/>
    <property type="project" value="UniProtKB-KW"/>
</dbReference>
<keyword evidence="2" id="KW-0479">Metal-binding</keyword>
<keyword evidence="5" id="KW-1133">Transmembrane helix</keyword>
<evidence type="ECO:0000313" key="7">
    <source>
        <dbReference type="EMBL" id="VAV98922.1"/>
    </source>
</evidence>
<evidence type="ECO:0000256" key="2">
    <source>
        <dbReference type="ARBA" id="ARBA00022723"/>
    </source>
</evidence>
<name>A0A3B0S4X7_9ZZZZ</name>
<dbReference type="Gene3D" id="1.10.760.10">
    <property type="entry name" value="Cytochrome c-like domain"/>
    <property type="match status" value="1"/>
</dbReference>
<feature type="region of interest" description="Disordered" evidence="4">
    <location>
        <begin position="137"/>
        <end position="236"/>
    </location>
</feature>
<feature type="compositionally biased region" description="Basic and acidic residues" evidence="4">
    <location>
        <begin position="201"/>
        <end position="236"/>
    </location>
</feature>
<keyword evidence="1" id="KW-0349">Heme</keyword>
<feature type="domain" description="Cytochrome c" evidence="6">
    <location>
        <begin position="51"/>
        <end position="134"/>
    </location>
</feature>
<accession>A0A3B0S4X7</accession>
<evidence type="ECO:0000256" key="4">
    <source>
        <dbReference type="SAM" id="MobiDB-lite"/>
    </source>
</evidence>
<evidence type="ECO:0000256" key="3">
    <source>
        <dbReference type="ARBA" id="ARBA00023004"/>
    </source>
</evidence>
<dbReference type="EMBL" id="UOEI01000246">
    <property type="protein sequence ID" value="VAV98922.1"/>
    <property type="molecule type" value="Genomic_DNA"/>
</dbReference>
<evidence type="ECO:0000256" key="5">
    <source>
        <dbReference type="SAM" id="Phobius"/>
    </source>
</evidence>
<feature type="compositionally biased region" description="Basic and acidic residues" evidence="4">
    <location>
        <begin position="137"/>
        <end position="177"/>
    </location>
</feature>
<evidence type="ECO:0000259" key="6">
    <source>
        <dbReference type="PROSITE" id="PS51007"/>
    </source>
</evidence>
<evidence type="ECO:0000256" key="1">
    <source>
        <dbReference type="ARBA" id="ARBA00022617"/>
    </source>
</evidence>
<dbReference type="SUPFAM" id="SSF46626">
    <property type="entry name" value="Cytochrome c"/>
    <property type="match status" value="1"/>
</dbReference>
<keyword evidence="5" id="KW-0812">Transmembrane</keyword>
<keyword evidence="5" id="KW-0472">Membrane</keyword>
<dbReference type="InterPro" id="IPR009056">
    <property type="entry name" value="Cyt_c-like_dom"/>
</dbReference>
<dbReference type="Pfam" id="PF13442">
    <property type="entry name" value="Cytochrome_CBB3"/>
    <property type="match status" value="1"/>
</dbReference>
<protein>
    <recommendedName>
        <fullName evidence="6">Cytochrome c domain-containing protein</fullName>
    </recommendedName>
</protein>
<dbReference type="InterPro" id="IPR036909">
    <property type="entry name" value="Cyt_c-like_dom_sf"/>
</dbReference>
<organism evidence="7">
    <name type="scientific">hydrothermal vent metagenome</name>
    <dbReference type="NCBI Taxonomy" id="652676"/>
    <lineage>
        <taxon>unclassified sequences</taxon>
        <taxon>metagenomes</taxon>
        <taxon>ecological metagenomes</taxon>
    </lineage>
</organism>
<proteinExistence type="predicted"/>
<dbReference type="PROSITE" id="PS51007">
    <property type="entry name" value="CYTC"/>
    <property type="match status" value="1"/>
</dbReference>
<dbReference type="GO" id="GO:0009055">
    <property type="term" value="F:electron transfer activity"/>
    <property type="evidence" value="ECO:0007669"/>
    <property type="project" value="InterPro"/>
</dbReference>
<dbReference type="GO" id="GO:0020037">
    <property type="term" value="F:heme binding"/>
    <property type="evidence" value="ECO:0007669"/>
    <property type="project" value="InterPro"/>
</dbReference>
<gene>
    <name evidence="7" type="ORF">MNBD_ACTINO01-668</name>
</gene>
<sequence>MPTNGNGLESRTNRWMIAGLVLMLIGVLAFPIYRIYEPIQRADAAEQTQNNLALAGESLWSSTCASCHGAYGQGVDAPALNSVQFLSIASNEQILSIASSGVPGTEMSAYGQQFGGPLTQEQLISVVACIRSWEDTAPDRPDWRDMLTADAGGHDEAPADGGHDEAPPASDHDADGADDHDEVASSDGPPACGPNYDIAAFEDHDADGTADHDEAPAQDGDHAEDGDPDGDGHDEG</sequence>
<reference evidence="7" key="1">
    <citation type="submission" date="2018-06" db="EMBL/GenBank/DDBJ databases">
        <authorList>
            <person name="Zhirakovskaya E."/>
        </authorList>
    </citation>
    <scope>NUCLEOTIDE SEQUENCE</scope>
</reference>